<dbReference type="Proteomes" id="UP000076609">
    <property type="component" value="Unassembled WGS sequence"/>
</dbReference>
<dbReference type="InterPro" id="IPR032494">
    <property type="entry name" value="Phage_TTP_N"/>
</dbReference>
<evidence type="ECO:0000313" key="2">
    <source>
        <dbReference type="EMBL" id="KZE16224.1"/>
    </source>
</evidence>
<dbReference type="EMBL" id="LQQO01000008">
    <property type="protein sequence ID" value="KZE16224.1"/>
    <property type="molecule type" value="Genomic_DNA"/>
</dbReference>
<organism evidence="2 3">
    <name type="scientific">Sphingomonas hankookensis</name>
    <dbReference type="NCBI Taxonomy" id="563996"/>
    <lineage>
        <taxon>Bacteria</taxon>
        <taxon>Pseudomonadati</taxon>
        <taxon>Pseudomonadota</taxon>
        <taxon>Alphaproteobacteria</taxon>
        <taxon>Sphingomonadales</taxon>
        <taxon>Sphingomonadaceae</taxon>
        <taxon>Sphingomonas</taxon>
    </lineage>
</organism>
<feature type="domain" description="Lambda phage tail tube protein N-terminal" evidence="1">
    <location>
        <begin position="37"/>
        <end position="141"/>
    </location>
</feature>
<dbReference type="Gene3D" id="4.10.410.40">
    <property type="match status" value="1"/>
</dbReference>
<sequence>MAETQKASIGWGGEFWMHDGTALKELVQVVSFTLPQDEIDDVETTHLKSPDRRREFIAGMRDGGEISVVMNYRPLSDTDELCRDAMAEGDVRPIRFVIPQGGVAAAQVDTTGYVRGYDRGEVTADGKMEATLTIKISGAETQVAAD</sequence>
<dbReference type="RefSeq" id="WP_066689391.1">
    <property type="nucleotide sequence ID" value="NZ_LQQO01000008.1"/>
</dbReference>
<dbReference type="Pfam" id="PF16461">
    <property type="entry name" value="Phage_TTP_12"/>
    <property type="match status" value="1"/>
</dbReference>
<name>A0ABR5YEQ9_9SPHN</name>
<evidence type="ECO:0000313" key="3">
    <source>
        <dbReference type="Proteomes" id="UP000076609"/>
    </source>
</evidence>
<comment type="caution">
    <text evidence="2">The sequence shown here is derived from an EMBL/GenBank/DDBJ whole genome shotgun (WGS) entry which is preliminary data.</text>
</comment>
<protein>
    <recommendedName>
        <fullName evidence="1">Lambda phage tail tube protein N-terminal domain-containing protein</fullName>
    </recommendedName>
</protein>
<accession>A0ABR5YEQ9</accession>
<keyword evidence="3" id="KW-1185">Reference proteome</keyword>
<evidence type="ECO:0000259" key="1">
    <source>
        <dbReference type="Pfam" id="PF16461"/>
    </source>
</evidence>
<reference evidence="3" key="1">
    <citation type="submission" date="2016-01" db="EMBL/GenBank/DDBJ databases">
        <title>Draft genome of Chromobacterium sp. F49.</title>
        <authorList>
            <person name="Hong K.W."/>
        </authorList>
    </citation>
    <scope>NUCLEOTIDE SEQUENCE [LARGE SCALE GENOMIC DNA]</scope>
    <source>
        <strain evidence="3">CN3</strain>
    </source>
</reference>
<proteinExistence type="predicted"/>
<gene>
    <name evidence="2" type="ORF">AVT10_12040</name>
</gene>